<evidence type="ECO:0000313" key="2">
    <source>
        <dbReference type="Proteomes" id="UP000827872"/>
    </source>
</evidence>
<evidence type="ECO:0000313" key="1">
    <source>
        <dbReference type="EMBL" id="KAH7998401.1"/>
    </source>
</evidence>
<sequence length="124" mass="13993">MTGADVDLERFSGMRITASPNCSPLTSRYCDCPPMWNLLVPSSRWSGWMFSLPLEPKSRTTSSIIRRLMNTPTLISTQAIGEENKTSHRPTEKHELFAKVGKLSCLSDFQDDMFFTGDNPIFLT</sequence>
<keyword evidence="2" id="KW-1185">Reference proteome</keyword>
<comment type="caution">
    <text evidence="1">The sequence shown here is derived from an EMBL/GenBank/DDBJ whole genome shotgun (WGS) entry which is preliminary data.</text>
</comment>
<organism evidence="1 2">
    <name type="scientific">Sphaerodactylus townsendi</name>
    <dbReference type="NCBI Taxonomy" id="933632"/>
    <lineage>
        <taxon>Eukaryota</taxon>
        <taxon>Metazoa</taxon>
        <taxon>Chordata</taxon>
        <taxon>Craniata</taxon>
        <taxon>Vertebrata</taxon>
        <taxon>Euteleostomi</taxon>
        <taxon>Lepidosauria</taxon>
        <taxon>Squamata</taxon>
        <taxon>Bifurcata</taxon>
        <taxon>Gekkota</taxon>
        <taxon>Sphaerodactylidae</taxon>
        <taxon>Sphaerodactylus</taxon>
    </lineage>
</organism>
<accession>A0ACB8EZN3</accession>
<proteinExistence type="predicted"/>
<protein>
    <submittedName>
        <fullName evidence="1">Uncharacterized protein</fullName>
    </submittedName>
</protein>
<reference evidence="1" key="1">
    <citation type="submission" date="2021-08" db="EMBL/GenBank/DDBJ databases">
        <title>The first chromosome-level gecko genome reveals the dynamic sex chromosomes of Neotropical dwarf geckos (Sphaerodactylidae: Sphaerodactylus).</title>
        <authorList>
            <person name="Pinto B.J."/>
            <person name="Keating S.E."/>
            <person name="Gamble T."/>
        </authorList>
    </citation>
    <scope>NUCLEOTIDE SEQUENCE</scope>
    <source>
        <strain evidence="1">TG3544</strain>
    </source>
</reference>
<dbReference type="Proteomes" id="UP000827872">
    <property type="component" value="Linkage Group LG12"/>
</dbReference>
<dbReference type="EMBL" id="CM037625">
    <property type="protein sequence ID" value="KAH7998401.1"/>
    <property type="molecule type" value="Genomic_DNA"/>
</dbReference>
<gene>
    <name evidence="1" type="ORF">K3G42_015975</name>
</gene>
<name>A0ACB8EZN3_9SAUR</name>